<dbReference type="Gene3D" id="3.40.50.300">
    <property type="entry name" value="P-loop containing nucleotide triphosphate hydrolases"/>
    <property type="match status" value="1"/>
</dbReference>
<dbReference type="InterPro" id="IPR007111">
    <property type="entry name" value="NACHT_NTPase"/>
</dbReference>
<name>A0A443QBX9_9ACAR</name>
<dbReference type="VEuPathDB" id="VectorBase:LDEU014466"/>
<evidence type="ECO:0000259" key="1">
    <source>
        <dbReference type="Pfam" id="PF05729"/>
    </source>
</evidence>
<dbReference type="Proteomes" id="UP000288716">
    <property type="component" value="Unassembled WGS sequence"/>
</dbReference>
<keyword evidence="3" id="KW-1185">Reference proteome</keyword>
<dbReference type="AlphaFoldDB" id="A0A443QBX9"/>
<dbReference type="InterPro" id="IPR027417">
    <property type="entry name" value="P-loop_NTPase"/>
</dbReference>
<dbReference type="InterPro" id="IPR052752">
    <property type="entry name" value="NACHT-WD_repeat"/>
</dbReference>
<evidence type="ECO:0000313" key="3">
    <source>
        <dbReference type="Proteomes" id="UP000288716"/>
    </source>
</evidence>
<proteinExistence type="predicted"/>
<dbReference type="PANTHER" id="PTHR19871:SF14">
    <property type="entry name" value="DUF4062 DOMAIN-CONTAINING PROTEIN"/>
    <property type="match status" value="1"/>
</dbReference>
<reference evidence="2 3" key="1">
    <citation type="journal article" date="2018" name="Gigascience">
        <title>Genomes of trombidid mites reveal novel predicted allergens and laterally-transferred genes associated with secondary metabolism.</title>
        <authorList>
            <person name="Dong X."/>
            <person name="Chaisiri K."/>
            <person name="Xia D."/>
            <person name="Armstrong S.D."/>
            <person name="Fang Y."/>
            <person name="Donnelly M.J."/>
            <person name="Kadowaki T."/>
            <person name="McGarry J.W."/>
            <person name="Darby A.C."/>
            <person name="Makepeace B.L."/>
        </authorList>
    </citation>
    <scope>NUCLEOTIDE SEQUENCE [LARGE SCALE GENOMIC DNA]</scope>
    <source>
        <strain evidence="2">UoL-UT</strain>
    </source>
</reference>
<organism evidence="2 3">
    <name type="scientific">Leptotrombidium deliense</name>
    <dbReference type="NCBI Taxonomy" id="299467"/>
    <lineage>
        <taxon>Eukaryota</taxon>
        <taxon>Metazoa</taxon>
        <taxon>Ecdysozoa</taxon>
        <taxon>Arthropoda</taxon>
        <taxon>Chelicerata</taxon>
        <taxon>Arachnida</taxon>
        <taxon>Acari</taxon>
        <taxon>Acariformes</taxon>
        <taxon>Trombidiformes</taxon>
        <taxon>Prostigmata</taxon>
        <taxon>Anystina</taxon>
        <taxon>Parasitengona</taxon>
        <taxon>Trombiculoidea</taxon>
        <taxon>Trombiculidae</taxon>
        <taxon>Leptotrombidium</taxon>
    </lineage>
</organism>
<protein>
    <submittedName>
        <fullName evidence="2">NACHT and WD repeat domain-containing protein 2-like protein</fullName>
    </submittedName>
</protein>
<comment type="caution">
    <text evidence="2">The sequence shown here is derived from an EMBL/GenBank/DDBJ whole genome shotgun (WGS) entry which is preliminary data.</text>
</comment>
<dbReference type="SUPFAM" id="SSF52540">
    <property type="entry name" value="P-loop containing nucleoside triphosphate hydrolases"/>
    <property type="match status" value="1"/>
</dbReference>
<gene>
    <name evidence="2" type="ORF">B4U80_12647</name>
</gene>
<dbReference type="Pfam" id="PF05729">
    <property type="entry name" value="NACHT"/>
    <property type="match status" value="1"/>
</dbReference>
<dbReference type="OrthoDB" id="2325716at2759"/>
<feature type="non-terminal residue" evidence="2">
    <location>
        <position position="169"/>
    </location>
</feature>
<evidence type="ECO:0000313" key="2">
    <source>
        <dbReference type="EMBL" id="RWS00523.1"/>
    </source>
</evidence>
<dbReference type="EMBL" id="NCKV01059694">
    <property type="protein sequence ID" value="RWS00523.1"/>
    <property type="molecule type" value="Genomic_DNA"/>
</dbReference>
<feature type="domain" description="NACHT" evidence="1">
    <location>
        <begin position="8"/>
        <end position="164"/>
    </location>
</feature>
<dbReference type="STRING" id="299467.A0A443QBX9"/>
<accession>A0A443QBX9</accession>
<sequence length="169" mass="18898">MSRDSCLLLVEGGGGSGKTSILAKLAQNISKLCPKPKCSLILRFIGTTQESSSVIPLMKSICQQISYNFMISMDNIPDDLIRLSFYFKQLLLNASKEQPVFIILDAINQLSGPPEAAIKLCWLTNELPKNVRVIISCVADEHCKEHKFLRKVIKEEFVLQVKTMDKLLA</sequence>
<dbReference type="PANTHER" id="PTHR19871">
    <property type="entry name" value="BETA TRANSDUCIN-RELATED PROTEIN"/>
    <property type="match status" value="1"/>
</dbReference>